<dbReference type="GO" id="GO:0003844">
    <property type="term" value="F:1,4-alpha-glucan branching enzyme activity"/>
    <property type="evidence" value="ECO:0007669"/>
    <property type="project" value="UniProtKB-EC"/>
</dbReference>
<dbReference type="InterPro" id="IPR044143">
    <property type="entry name" value="GlgB_N_E_set_prok"/>
</dbReference>
<dbReference type="InterPro" id="IPR006048">
    <property type="entry name" value="A-amylase/branching_C"/>
</dbReference>
<dbReference type="NCBIfam" id="NF008967">
    <property type="entry name" value="PRK12313.1"/>
    <property type="match status" value="1"/>
</dbReference>
<dbReference type="InterPro" id="IPR014756">
    <property type="entry name" value="Ig_E-set"/>
</dbReference>
<dbReference type="GO" id="GO:0005829">
    <property type="term" value="C:cytosol"/>
    <property type="evidence" value="ECO:0007669"/>
    <property type="project" value="TreeGrafter"/>
</dbReference>
<keyword evidence="8" id="KW-0320">Glycogen biosynthesis</keyword>
<dbReference type="SUPFAM" id="SSF51445">
    <property type="entry name" value="(Trans)glycosidases"/>
    <property type="match status" value="1"/>
</dbReference>
<dbReference type="SUPFAM" id="SSF81296">
    <property type="entry name" value="E set domains"/>
    <property type="match status" value="1"/>
</dbReference>
<comment type="similarity">
    <text evidence="3">Belongs to the glycosyl hydrolase 13 family. GlgB subfamily.</text>
</comment>
<reference evidence="11" key="1">
    <citation type="submission" date="2018-06" db="EMBL/GenBank/DDBJ databases">
        <authorList>
            <person name="Zhirakovskaya E."/>
        </authorList>
    </citation>
    <scope>NUCLEOTIDE SEQUENCE</scope>
</reference>
<evidence type="ECO:0000256" key="8">
    <source>
        <dbReference type="ARBA" id="ARBA00023056"/>
    </source>
</evidence>
<dbReference type="InterPro" id="IPR006407">
    <property type="entry name" value="GlgB"/>
</dbReference>
<evidence type="ECO:0000313" key="11">
    <source>
        <dbReference type="EMBL" id="VAW88162.1"/>
    </source>
</evidence>
<dbReference type="FunFam" id="3.20.20.80:FF:000003">
    <property type="entry name" value="1,4-alpha-glucan branching enzyme GlgB"/>
    <property type="match status" value="1"/>
</dbReference>
<dbReference type="SUPFAM" id="SSF51011">
    <property type="entry name" value="Glycosyl hydrolase domain"/>
    <property type="match status" value="1"/>
</dbReference>
<evidence type="ECO:0000256" key="1">
    <source>
        <dbReference type="ARBA" id="ARBA00000826"/>
    </source>
</evidence>
<dbReference type="AlphaFoldDB" id="A0A3B0ZLA6"/>
<dbReference type="UniPathway" id="UPA00164"/>
<dbReference type="Gene3D" id="2.60.40.10">
    <property type="entry name" value="Immunoglobulins"/>
    <property type="match status" value="1"/>
</dbReference>
<dbReference type="HAMAP" id="MF_00685">
    <property type="entry name" value="GlgB"/>
    <property type="match status" value="1"/>
</dbReference>
<dbReference type="EC" id="2.4.1.18" evidence="4"/>
<organism evidence="11">
    <name type="scientific">hydrothermal vent metagenome</name>
    <dbReference type="NCBI Taxonomy" id="652676"/>
    <lineage>
        <taxon>unclassified sequences</taxon>
        <taxon>metagenomes</taxon>
        <taxon>ecological metagenomes</taxon>
    </lineage>
</organism>
<dbReference type="EMBL" id="UOFQ01000090">
    <property type="protein sequence ID" value="VAW88162.1"/>
    <property type="molecule type" value="Genomic_DNA"/>
</dbReference>
<keyword evidence="7 11" id="KW-0808">Transferase</keyword>
<evidence type="ECO:0000256" key="2">
    <source>
        <dbReference type="ARBA" id="ARBA00004964"/>
    </source>
</evidence>
<evidence type="ECO:0000259" key="10">
    <source>
        <dbReference type="SMART" id="SM00642"/>
    </source>
</evidence>
<evidence type="ECO:0000256" key="7">
    <source>
        <dbReference type="ARBA" id="ARBA00022679"/>
    </source>
</evidence>
<comment type="catalytic activity">
    <reaction evidence="1">
        <text>Transfers a segment of a (1-&gt;4)-alpha-D-glucan chain to a primary hydroxy group in a similar glucan chain.</text>
        <dbReference type="EC" id="2.4.1.18"/>
    </reaction>
</comment>
<sequence length="735" mass="85006">MPTNPSSQRTQSDLLKALQSDMDRIAHATHHDPASVLGRLPGNPHKHILFYSPDTLELRLGDFKAALPRIPGSDFFIYDGEFDTLPEHYLLHRIDQQDNHHKYYDPYSFAAQISDYDLHLFAEGRHFHIYNILGAHKKEINGINGVHFATWAPSAERVSIIGDFNGWDGRCHPMMSRGSNGIWELFIPGLDNNALYKFEIRNRDSGEILSKTDPYAQQMEMRPRTASVISEKSSFQWQDEQWLTQRKEYDWLHSAMSIYECHLGSWQRDEHNQFLNYRALAHRLVDYVKETGFTHIELMPITEHPLDASWGYQTTGYFAPTRRFGTADDFRYFVDHCHLHGIGVLLDWVPAHFPKDEHGLARFDGSALYEHEDPRRGEHRDWGTLIYNYGRNEVKNFLIANALFWIEEFHIDGLRVDAVASMLYLDYSREENDWIPNQHGGNENLEAIAFMRELNTATHQCHPGSIIMAEESTAWPQVTRPVDIGGLGFSMKWNMGWMHDSLTYMSKDPVHRHYHHDKLTFGLLYLFTENFILPFSHDEVVHGKGSMLNKMPGDEWQRFANLRLLYTYMFTYPGKKLLFMGCEFGQPGEWNHDKGLEWDALQYPLHSGTKQLVSDLNRLYRQQPALHYYDFDHDGFEWISCNDTDQSVLAYLRKNETETIIVILNFTPVVRHGYRVGVPIAGEYKVLFNSDSHHYAGSNAGSDAVIVADNSGWMERPASLPLDLPPLAALVLIKK</sequence>
<keyword evidence="9" id="KW-0119">Carbohydrate metabolism</keyword>
<dbReference type="SMART" id="SM00642">
    <property type="entry name" value="Aamy"/>
    <property type="match status" value="1"/>
</dbReference>
<accession>A0A3B0ZLA6</accession>
<dbReference type="GO" id="GO:0005978">
    <property type="term" value="P:glycogen biosynthetic process"/>
    <property type="evidence" value="ECO:0007669"/>
    <property type="project" value="UniProtKB-UniPathway"/>
</dbReference>
<evidence type="ECO:0000256" key="4">
    <source>
        <dbReference type="ARBA" id="ARBA00012541"/>
    </source>
</evidence>
<name>A0A3B0ZLA6_9ZZZZ</name>
<protein>
    <recommendedName>
        <fullName evidence="4">1,4-alpha-glucan branching enzyme</fullName>
        <ecNumber evidence="4">2.4.1.18</ecNumber>
    </recommendedName>
</protein>
<dbReference type="InterPro" id="IPR006047">
    <property type="entry name" value="GH13_cat_dom"/>
</dbReference>
<dbReference type="Gene3D" id="3.20.20.80">
    <property type="entry name" value="Glycosidases"/>
    <property type="match status" value="1"/>
</dbReference>
<gene>
    <name evidence="11" type="ORF">MNBD_GAMMA17-1717</name>
</gene>
<dbReference type="Pfam" id="PF02922">
    <property type="entry name" value="CBM_48"/>
    <property type="match status" value="1"/>
</dbReference>
<proteinExistence type="inferred from homology"/>
<feature type="domain" description="Glycosyl hydrolase family 13 catalytic" evidence="10">
    <location>
        <begin position="260"/>
        <end position="627"/>
    </location>
</feature>
<dbReference type="PANTHER" id="PTHR43651">
    <property type="entry name" value="1,4-ALPHA-GLUCAN-BRANCHING ENZYME"/>
    <property type="match status" value="1"/>
</dbReference>
<dbReference type="InterPro" id="IPR037439">
    <property type="entry name" value="Branching_enzy"/>
</dbReference>
<dbReference type="InterPro" id="IPR017853">
    <property type="entry name" value="GH"/>
</dbReference>
<dbReference type="FunFam" id="2.60.40.1180:FF:000002">
    <property type="entry name" value="1,4-alpha-glucan branching enzyme GlgB"/>
    <property type="match status" value="1"/>
</dbReference>
<evidence type="ECO:0000256" key="5">
    <source>
        <dbReference type="ARBA" id="ARBA00022600"/>
    </source>
</evidence>
<dbReference type="CDD" id="cd11322">
    <property type="entry name" value="AmyAc_Glg_BE"/>
    <property type="match status" value="1"/>
</dbReference>
<dbReference type="PANTHER" id="PTHR43651:SF3">
    <property type="entry name" value="1,4-ALPHA-GLUCAN-BRANCHING ENZYME"/>
    <property type="match status" value="1"/>
</dbReference>
<dbReference type="InterPro" id="IPR013780">
    <property type="entry name" value="Glyco_hydro_b"/>
</dbReference>
<evidence type="ECO:0000256" key="9">
    <source>
        <dbReference type="ARBA" id="ARBA00023277"/>
    </source>
</evidence>
<keyword evidence="5" id="KW-0321">Glycogen metabolism</keyword>
<dbReference type="GO" id="GO:0004553">
    <property type="term" value="F:hydrolase activity, hydrolyzing O-glycosyl compounds"/>
    <property type="evidence" value="ECO:0007669"/>
    <property type="project" value="InterPro"/>
</dbReference>
<evidence type="ECO:0000256" key="3">
    <source>
        <dbReference type="ARBA" id="ARBA00009000"/>
    </source>
</evidence>
<dbReference type="InterPro" id="IPR004193">
    <property type="entry name" value="Glyco_hydro_13_N"/>
</dbReference>
<comment type="pathway">
    <text evidence="2">Glycan biosynthesis; glycogen biosynthesis.</text>
</comment>
<keyword evidence="6 11" id="KW-0328">Glycosyltransferase</keyword>
<dbReference type="NCBIfam" id="TIGR01515">
    <property type="entry name" value="branching_enzym"/>
    <property type="match status" value="1"/>
</dbReference>
<dbReference type="PIRSF" id="PIRSF000463">
    <property type="entry name" value="GlgB"/>
    <property type="match status" value="1"/>
</dbReference>
<dbReference type="NCBIfam" id="NF003811">
    <property type="entry name" value="PRK05402.1"/>
    <property type="match status" value="1"/>
</dbReference>
<dbReference type="GO" id="GO:0043169">
    <property type="term" value="F:cation binding"/>
    <property type="evidence" value="ECO:0007669"/>
    <property type="project" value="InterPro"/>
</dbReference>
<dbReference type="Pfam" id="PF00128">
    <property type="entry name" value="Alpha-amylase"/>
    <property type="match status" value="2"/>
</dbReference>
<dbReference type="InterPro" id="IPR013783">
    <property type="entry name" value="Ig-like_fold"/>
</dbReference>
<dbReference type="Pfam" id="PF02806">
    <property type="entry name" value="Alpha-amylase_C"/>
    <property type="match status" value="1"/>
</dbReference>
<evidence type="ECO:0000256" key="6">
    <source>
        <dbReference type="ARBA" id="ARBA00022676"/>
    </source>
</evidence>
<dbReference type="CDD" id="cd02855">
    <property type="entry name" value="E_set_GBE_prok_N"/>
    <property type="match status" value="1"/>
</dbReference>
<dbReference type="Gene3D" id="2.60.40.1180">
    <property type="entry name" value="Golgi alpha-mannosidase II"/>
    <property type="match status" value="1"/>
</dbReference>
<dbReference type="FunFam" id="2.60.40.10:FF:000169">
    <property type="entry name" value="1,4-alpha-glucan branching enzyme GlgB"/>
    <property type="match status" value="1"/>
</dbReference>